<evidence type="ECO:0000313" key="1">
    <source>
        <dbReference type="EMBL" id="SDC41760.1"/>
    </source>
</evidence>
<name>A0A1G6LEU7_9ACTN</name>
<dbReference type="STRING" id="1045774.SAMN05421872_102221"/>
<dbReference type="Proteomes" id="UP000199034">
    <property type="component" value="Unassembled WGS sequence"/>
</dbReference>
<keyword evidence="2" id="KW-1185">Reference proteome</keyword>
<gene>
    <name evidence="1" type="ORF">SAMN05421872_102221</name>
</gene>
<reference evidence="1 2" key="1">
    <citation type="submission" date="2016-10" db="EMBL/GenBank/DDBJ databases">
        <authorList>
            <person name="de Groot N.N."/>
        </authorList>
    </citation>
    <scope>NUCLEOTIDE SEQUENCE [LARGE SCALE GENOMIC DNA]</scope>
    <source>
        <strain evidence="1 2">CGMCC 4.6858</strain>
    </source>
</reference>
<dbReference type="Pfam" id="PF04237">
    <property type="entry name" value="YjbR"/>
    <property type="match status" value="1"/>
</dbReference>
<dbReference type="EMBL" id="FMZM01000002">
    <property type="protein sequence ID" value="SDC41760.1"/>
    <property type="molecule type" value="Genomic_DNA"/>
</dbReference>
<organism evidence="1 2">
    <name type="scientific">Nocardioides lianchengensis</name>
    <dbReference type="NCBI Taxonomy" id="1045774"/>
    <lineage>
        <taxon>Bacteria</taxon>
        <taxon>Bacillati</taxon>
        <taxon>Actinomycetota</taxon>
        <taxon>Actinomycetes</taxon>
        <taxon>Propionibacteriales</taxon>
        <taxon>Nocardioidaceae</taxon>
        <taxon>Nocardioides</taxon>
    </lineage>
</organism>
<dbReference type="InterPro" id="IPR058532">
    <property type="entry name" value="YjbR/MT2646/Rv2570-like"/>
</dbReference>
<dbReference type="RefSeq" id="WP_244509259.1">
    <property type="nucleotide sequence ID" value="NZ_FMZM01000002.1"/>
</dbReference>
<dbReference type="InterPro" id="IPR038056">
    <property type="entry name" value="YjbR-like_sf"/>
</dbReference>
<dbReference type="AlphaFoldDB" id="A0A1G6LEU7"/>
<accession>A0A1G6LEU7</accession>
<dbReference type="SUPFAM" id="SSF142906">
    <property type="entry name" value="YjbR-like"/>
    <property type="match status" value="1"/>
</dbReference>
<sequence length="129" mass="14012">MSRPDVPAAWVRRIAAVLEALPECERVEAWVGVQWQVASKSVAHAFGGEDGLVRITFRAEPDEVMAFQHLGAPYFRAGYGRDVVGLVLDDGTDWDELAELLTDAYCLRAPERLATLVPRPPSPGSGGPP</sequence>
<evidence type="ECO:0000313" key="2">
    <source>
        <dbReference type="Proteomes" id="UP000199034"/>
    </source>
</evidence>
<proteinExistence type="predicted"/>
<protein>
    <submittedName>
        <fullName evidence="1">YjbR protein</fullName>
    </submittedName>
</protein>